<dbReference type="Proteomes" id="UP001152795">
    <property type="component" value="Unassembled WGS sequence"/>
</dbReference>
<organism evidence="1 2">
    <name type="scientific">Paramuricea clavata</name>
    <name type="common">Red gorgonian</name>
    <name type="synonym">Violescent sea-whip</name>
    <dbReference type="NCBI Taxonomy" id="317549"/>
    <lineage>
        <taxon>Eukaryota</taxon>
        <taxon>Metazoa</taxon>
        <taxon>Cnidaria</taxon>
        <taxon>Anthozoa</taxon>
        <taxon>Octocorallia</taxon>
        <taxon>Malacalcyonacea</taxon>
        <taxon>Plexauridae</taxon>
        <taxon>Paramuricea</taxon>
    </lineage>
</organism>
<protein>
    <submittedName>
        <fullName evidence="1">Uncharacterized protein</fullName>
    </submittedName>
</protein>
<sequence>MPNSKEVNEILLLKGDQHGRRPHHCKSRMHGWHYMTTPRYGDLFIIASPVPSPVASPVSISVASLPLTTPVPFPIVTSVVFPVSQMFDAGKSTSETNLVGGYNSWIDQGFNIDQGFDIFTSTPYIPESLDEGKPDGDCLQQLEKTAHVQP</sequence>
<keyword evidence="2" id="KW-1185">Reference proteome</keyword>
<proteinExistence type="predicted"/>
<dbReference type="EMBL" id="CACRXK020016135">
    <property type="protein sequence ID" value="CAB4029382.1"/>
    <property type="molecule type" value="Genomic_DNA"/>
</dbReference>
<dbReference type="AlphaFoldDB" id="A0A7D9JHA2"/>
<name>A0A7D9JHA2_PARCT</name>
<accession>A0A7D9JHA2</accession>
<evidence type="ECO:0000313" key="1">
    <source>
        <dbReference type="EMBL" id="CAB4029382.1"/>
    </source>
</evidence>
<evidence type="ECO:0000313" key="2">
    <source>
        <dbReference type="Proteomes" id="UP001152795"/>
    </source>
</evidence>
<reference evidence="1" key="1">
    <citation type="submission" date="2020-04" db="EMBL/GenBank/DDBJ databases">
        <authorList>
            <person name="Alioto T."/>
            <person name="Alioto T."/>
            <person name="Gomez Garrido J."/>
        </authorList>
    </citation>
    <scope>NUCLEOTIDE SEQUENCE</scope>
    <source>
        <strain evidence="1">A484AB</strain>
    </source>
</reference>
<gene>
    <name evidence="1" type="ORF">PACLA_8A003151</name>
</gene>
<comment type="caution">
    <text evidence="1">The sequence shown here is derived from an EMBL/GenBank/DDBJ whole genome shotgun (WGS) entry which is preliminary data.</text>
</comment>